<organism evidence="2 3">
    <name type="scientific">Araneus ventricosus</name>
    <name type="common">Orbweaver spider</name>
    <name type="synonym">Epeira ventricosa</name>
    <dbReference type="NCBI Taxonomy" id="182803"/>
    <lineage>
        <taxon>Eukaryota</taxon>
        <taxon>Metazoa</taxon>
        <taxon>Ecdysozoa</taxon>
        <taxon>Arthropoda</taxon>
        <taxon>Chelicerata</taxon>
        <taxon>Arachnida</taxon>
        <taxon>Araneae</taxon>
        <taxon>Araneomorphae</taxon>
        <taxon>Entelegynae</taxon>
        <taxon>Araneoidea</taxon>
        <taxon>Araneidae</taxon>
        <taxon>Araneus</taxon>
    </lineage>
</organism>
<sequence>ANTDFDKEAADMGCDHQQMKLPAQQA</sequence>
<gene>
    <name evidence="2" type="ORF">AVEN_135193_1</name>
</gene>
<evidence type="ECO:0000313" key="2">
    <source>
        <dbReference type="EMBL" id="GBN67520.1"/>
    </source>
</evidence>
<keyword evidence="3" id="KW-1185">Reference proteome</keyword>
<protein>
    <submittedName>
        <fullName evidence="2">Uncharacterized protein</fullName>
    </submittedName>
</protein>
<feature type="non-terminal residue" evidence="2">
    <location>
        <position position="1"/>
    </location>
</feature>
<feature type="compositionally biased region" description="Basic and acidic residues" evidence="1">
    <location>
        <begin position="1"/>
        <end position="18"/>
    </location>
</feature>
<reference evidence="2 3" key="1">
    <citation type="journal article" date="2019" name="Sci. Rep.">
        <title>Orb-weaving spider Araneus ventricosus genome elucidates the spidroin gene catalogue.</title>
        <authorList>
            <person name="Kono N."/>
            <person name="Nakamura H."/>
            <person name="Ohtoshi R."/>
            <person name="Moran D.A.P."/>
            <person name="Shinohara A."/>
            <person name="Yoshida Y."/>
            <person name="Fujiwara M."/>
            <person name="Mori M."/>
            <person name="Tomita M."/>
            <person name="Arakawa K."/>
        </authorList>
    </citation>
    <scope>NUCLEOTIDE SEQUENCE [LARGE SCALE GENOMIC DNA]</scope>
</reference>
<feature type="region of interest" description="Disordered" evidence="1">
    <location>
        <begin position="1"/>
        <end position="26"/>
    </location>
</feature>
<evidence type="ECO:0000313" key="3">
    <source>
        <dbReference type="Proteomes" id="UP000499080"/>
    </source>
</evidence>
<comment type="caution">
    <text evidence="2">The sequence shown here is derived from an EMBL/GenBank/DDBJ whole genome shotgun (WGS) entry which is preliminary data.</text>
</comment>
<name>A0A4Y2QWF0_ARAVE</name>
<dbReference type="AlphaFoldDB" id="A0A4Y2QWF0"/>
<proteinExistence type="predicted"/>
<evidence type="ECO:0000256" key="1">
    <source>
        <dbReference type="SAM" id="MobiDB-lite"/>
    </source>
</evidence>
<dbReference type="EMBL" id="BGPR01140919">
    <property type="protein sequence ID" value="GBN67520.1"/>
    <property type="molecule type" value="Genomic_DNA"/>
</dbReference>
<dbReference type="Proteomes" id="UP000499080">
    <property type="component" value="Unassembled WGS sequence"/>
</dbReference>
<accession>A0A4Y2QWF0</accession>